<dbReference type="EMBL" id="NFEZ01000003">
    <property type="protein sequence ID" value="PLT47334.1"/>
    <property type="molecule type" value="Genomic_DNA"/>
</dbReference>
<evidence type="ECO:0000313" key="1">
    <source>
        <dbReference type="EMBL" id="PLT47334.1"/>
    </source>
</evidence>
<sequence>MALQKQAEEGSLTAKRERLRAFFDRLALDETLGANGPRASVRADRALASAGAGSPADAAGLLTGLLRERGIADCVEQLVEHVLRGGSVEAFLQRADDKRR</sequence>
<keyword evidence="2" id="KW-1185">Reference proteome</keyword>
<comment type="caution">
    <text evidence="1">The sequence shown here is derived from an EMBL/GenBank/DDBJ whole genome shotgun (WGS) entry which is preliminary data.</text>
</comment>
<name>A0A2N5NAK3_9BACL</name>
<evidence type="ECO:0000313" key="2">
    <source>
        <dbReference type="Proteomes" id="UP000234789"/>
    </source>
</evidence>
<organism evidence="1 2">
    <name type="scientific">Paenibacillus pasadenensis</name>
    <dbReference type="NCBI Taxonomy" id="217090"/>
    <lineage>
        <taxon>Bacteria</taxon>
        <taxon>Bacillati</taxon>
        <taxon>Bacillota</taxon>
        <taxon>Bacilli</taxon>
        <taxon>Bacillales</taxon>
        <taxon>Paenibacillaceae</taxon>
        <taxon>Paenibacillus</taxon>
    </lineage>
</organism>
<dbReference type="Proteomes" id="UP000234789">
    <property type="component" value="Unassembled WGS sequence"/>
</dbReference>
<dbReference type="RefSeq" id="WP_101808067.1">
    <property type="nucleotide sequence ID" value="NZ_NFEZ01000003.1"/>
</dbReference>
<protein>
    <submittedName>
        <fullName evidence="1">Uncharacterized protein</fullName>
    </submittedName>
</protein>
<dbReference type="AlphaFoldDB" id="A0A2N5NAK3"/>
<reference evidence="1 2" key="1">
    <citation type="submission" date="2017-05" db="EMBL/GenBank/DDBJ databases">
        <title>Functional genome analysis of Paenibacillus pasadenensis strain R16: insights on endophytic life style and antifungal activity.</title>
        <authorList>
            <person name="Passera A."/>
            <person name="Marcolungo L."/>
            <person name="Casati P."/>
            <person name="Brasca M."/>
            <person name="Quaglino F."/>
            <person name="Delledonne M."/>
        </authorList>
    </citation>
    <scope>NUCLEOTIDE SEQUENCE [LARGE SCALE GENOMIC DNA]</scope>
    <source>
        <strain evidence="1 2">R16</strain>
    </source>
</reference>
<proteinExistence type="predicted"/>
<accession>A0A2N5NAK3</accession>
<gene>
    <name evidence="1" type="ORF">B8V81_1558</name>
</gene>